<evidence type="ECO:0000256" key="1">
    <source>
        <dbReference type="SAM" id="MobiDB-lite"/>
    </source>
</evidence>
<name>A0A1B6HFP4_9HEMI</name>
<feature type="compositionally biased region" description="Basic and acidic residues" evidence="1">
    <location>
        <begin position="462"/>
        <end position="472"/>
    </location>
</feature>
<feature type="region of interest" description="Disordered" evidence="1">
    <location>
        <begin position="152"/>
        <end position="178"/>
    </location>
</feature>
<dbReference type="AlphaFoldDB" id="A0A1B6HFP4"/>
<sequence>MNRRNCEVKLVDVMLVKRNSRTNKGNLEKTPLLKTNKTDITRENEKFPQKKKFNKYKHTEEDLHIAEEKTIRPSPKKHINNLHLEDLQNKQIKIKEKAVSELNKLVEDKKNVGTVGNESCLPDKSIKRKRKSSLIDIENATVNKKLNIKHFTSSPTASKQNSTSNNESNKQIKRKKRSYRKIKLSWENKLTGARRVSKRLSNMKIKQNKFKVSDVEIERHCHSAKKKQEKVNYKIEKKSKAIKIKYNKYKQNIEPEASKSVLYRVPPQERTNHSDLNHTKKFHPRVTQQKQFKETAQISSENIKSGVNEQFSLCNISVSSVNKCSSKAENKINNRIPHEVSNSSLLSENSTDIEMESDQHSDTAEQQNLVILNDHPLNEESNVILVQSDDLQCSHRIDETNEQSVYNEGDSVSCSEVIIIDIKSDGNVSNEHFEECELFSTTLDNNDQTRERTEIIDGVNTSEKETGLKTQDDVGTSNSSDLPEDSQELEIKKDKVVTTVSDDSSSKSDTKFEKGIGSDIQNKQVSTLVDDCIEAVDTNTNKQIETDGATASLS</sequence>
<organism evidence="2">
    <name type="scientific">Homalodisca liturata</name>
    <dbReference type="NCBI Taxonomy" id="320908"/>
    <lineage>
        <taxon>Eukaryota</taxon>
        <taxon>Metazoa</taxon>
        <taxon>Ecdysozoa</taxon>
        <taxon>Arthropoda</taxon>
        <taxon>Hexapoda</taxon>
        <taxon>Insecta</taxon>
        <taxon>Pterygota</taxon>
        <taxon>Neoptera</taxon>
        <taxon>Paraneoptera</taxon>
        <taxon>Hemiptera</taxon>
        <taxon>Auchenorrhyncha</taxon>
        <taxon>Membracoidea</taxon>
        <taxon>Cicadellidae</taxon>
        <taxon>Cicadellinae</taxon>
        <taxon>Proconiini</taxon>
        <taxon>Homalodisca</taxon>
    </lineage>
</organism>
<protein>
    <submittedName>
        <fullName evidence="2">Uncharacterized protein</fullName>
    </submittedName>
</protein>
<accession>A0A1B6HFP4</accession>
<feature type="compositionally biased region" description="Low complexity" evidence="1">
    <location>
        <begin position="340"/>
        <end position="350"/>
    </location>
</feature>
<feature type="region of interest" description="Disordered" evidence="1">
    <location>
        <begin position="340"/>
        <end position="363"/>
    </location>
</feature>
<feature type="region of interest" description="Disordered" evidence="1">
    <location>
        <begin position="455"/>
        <end position="516"/>
    </location>
</feature>
<reference evidence="2" key="1">
    <citation type="submission" date="2015-11" db="EMBL/GenBank/DDBJ databases">
        <title>De novo transcriptome assembly of four potential Pierce s Disease insect vectors from Arizona vineyards.</title>
        <authorList>
            <person name="Tassone E.E."/>
        </authorList>
    </citation>
    <scope>NUCLEOTIDE SEQUENCE</scope>
</reference>
<proteinExistence type="predicted"/>
<gene>
    <name evidence="2" type="ORF">g.24014</name>
</gene>
<dbReference type="EMBL" id="GECU01034251">
    <property type="protein sequence ID" value="JAS73455.1"/>
    <property type="molecule type" value="Transcribed_RNA"/>
</dbReference>
<feature type="compositionally biased region" description="Polar residues" evidence="1">
    <location>
        <begin position="152"/>
        <end position="169"/>
    </location>
</feature>
<evidence type="ECO:0000313" key="2">
    <source>
        <dbReference type="EMBL" id="JAS73455.1"/>
    </source>
</evidence>
<feature type="compositionally biased region" description="Basic and acidic residues" evidence="1">
    <location>
        <begin position="504"/>
        <end position="516"/>
    </location>
</feature>